<dbReference type="KEGG" id="meso:BSQ44_26065"/>
<dbReference type="CDD" id="cd12797">
    <property type="entry name" value="M23_peptidase"/>
    <property type="match status" value="1"/>
</dbReference>
<keyword evidence="4" id="KW-0378">Hydrolase</keyword>
<dbReference type="Gene3D" id="2.70.70.10">
    <property type="entry name" value="Glucose Permease (Domain IIA)"/>
    <property type="match status" value="1"/>
</dbReference>
<evidence type="ECO:0000256" key="6">
    <source>
        <dbReference type="ARBA" id="ARBA00023049"/>
    </source>
</evidence>
<keyword evidence="2" id="KW-0645">Protease</keyword>
<dbReference type="InterPro" id="IPR016047">
    <property type="entry name" value="M23ase_b-sheet_dom"/>
</dbReference>
<name>A0A1L3SZW5_9HYPH</name>
<proteinExistence type="predicted"/>
<dbReference type="EMBL" id="CP018172">
    <property type="protein sequence ID" value="APH74946.1"/>
    <property type="molecule type" value="Genomic_DNA"/>
</dbReference>
<gene>
    <name evidence="8" type="ORF">BSQ44_26065</name>
</gene>
<dbReference type="PANTHER" id="PTHR21666">
    <property type="entry name" value="PEPTIDASE-RELATED"/>
    <property type="match status" value="1"/>
</dbReference>
<dbReference type="SUPFAM" id="SSF51261">
    <property type="entry name" value="Duplicated hybrid motif"/>
    <property type="match status" value="1"/>
</dbReference>
<comment type="cofactor">
    <cofactor evidence="1">
        <name>Zn(2+)</name>
        <dbReference type="ChEBI" id="CHEBI:29105"/>
    </cofactor>
</comment>
<dbReference type="GO" id="GO:0006508">
    <property type="term" value="P:proteolysis"/>
    <property type="evidence" value="ECO:0007669"/>
    <property type="project" value="UniProtKB-KW"/>
</dbReference>
<geneLocation type="plasmid" evidence="8">
    <name>unnamed1</name>
</geneLocation>
<evidence type="ECO:0000256" key="3">
    <source>
        <dbReference type="ARBA" id="ARBA00022723"/>
    </source>
</evidence>
<evidence type="ECO:0000259" key="7">
    <source>
        <dbReference type="Pfam" id="PF01551"/>
    </source>
</evidence>
<dbReference type="Pfam" id="PF01551">
    <property type="entry name" value="Peptidase_M23"/>
    <property type="match status" value="1"/>
</dbReference>
<dbReference type="Gene3D" id="3.10.450.350">
    <property type="match status" value="1"/>
</dbReference>
<keyword evidence="8" id="KW-0614">Plasmid</keyword>
<dbReference type="InterPro" id="IPR011055">
    <property type="entry name" value="Dup_hybrid_motif"/>
</dbReference>
<feature type="domain" description="M23ase beta-sheet core" evidence="7">
    <location>
        <begin position="507"/>
        <end position="603"/>
    </location>
</feature>
<dbReference type="PANTHER" id="PTHR21666:SF288">
    <property type="entry name" value="CELL DIVISION PROTEIN YTFB"/>
    <property type="match status" value="1"/>
</dbReference>
<evidence type="ECO:0000256" key="4">
    <source>
        <dbReference type="ARBA" id="ARBA00022801"/>
    </source>
</evidence>
<sequence length="647" mass="69871">MPSFEDTLVAIGNEAPLVADGRSKPPDRRELSTRWLCGTFLTGITSSVLMGAALLAALDGREQVAKPARVLSASSVAHDAHPNDKTDRLASTRVLTRLSAGRRLDVSTVTRTGDRDVVRTLPFVQVRMSLGASHAGNGTYPPFDPLAVLTEAVPAQSTVITGSIYGAKVDSAVTLRTVDFPVETAVFEEMNALSSEEVEVVARNVGNILVDGGVEVAALHYVDPERFGGGIRASVSDQAFGIRIVEENVSIARARKEPDQFTDYGEDIVPIRSESEIAGVLAEAGYVGAGADGMAEAVAILLGSPTLQSGYVLRLGIETRESIRQIVRASIYNQRQHVLTVALDDARRYVRGSEPEANPAVFAAFETSHQPVAQASGDLPTVYDGIYRATSSHGLTQPMTRQLVQLLATKVDFESPADPTDQIEVFFSQPDENDKATGDSELLYIKTNFGGTARTFYRFQMEDGTTDYFDEAGRSVRQFLLRNPIPTGQFTSGFGNRRHPILGYARAHTGVDWAAPRGTPILASGDGIVEQAGWNGGYGQQTVIRHANGYQTTFNHQSKIADGVVPGAPIRQGQIIGYVGSTGLSTGNHLHYELIINGTKVDPMRIRLPAERTLTGDELQAFLTERRRIDDLLLRSAGDLRIPAQNI</sequence>
<dbReference type="OrthoDB" id="9805070at2"/>
<dbReference type="InterPro" id="IPR050570">
    <property type="entry name" value="Cell_wall_metabolism_enzyme"/>
</dbReference>
<keyword evidence="5" id="KW-0862">Zinc</keyword>
<protein>
    <submittedName>
        <fullName evidence="8">Peptidase M24</fullName>
    </submittedName>
</protein>
<organism evidence="8 9">
    <name type="scientific">Aquibium oceanicum</name>
    <dbReference type="NCBI Taxonomy" id="1670800"/>
    <lineage>
        <taxon>Bacteria</taxon>
        <taxon>Pseudomonadati</taxon>
        <taxon>Pseudomonadota</taxon>
        <taxon>Alphaproteobacteria</taxon>
        <taxon>Hyphomicrobiales</taxon>
        <taxon>Phyllobacteriaceae</taxon>
        <taxon>Aquibium</taxon>
    </lineage>
</organism>
<accession>A0A1L3SZW5</accession>
<evidence type="ECO:0000313" key="8">
    <source>
        <dbReference type="EMBL" id="APH74946.1"/>
    </source>
</evidence>
<evidence type="ECO:0000313" key="9">
    <source>
        <dbReference type="Proteomes" id="UP000182840"/>
    </source>
</evidence>
<keyword evidence="6" id="KW-0482">Metalloprotease</keyword>
<evidence type="ECO:0000256" key="5">
    <source>
        <dbReference type="ARBA" id="ARBA00022833"/>
    </source>
</evidence>
<dbReference type="Proteomes" id="UP000182840">
    <property type="component" value="Plasmid unnamed1"/>
</dbReference>
<dbReference type="GO" id="GO:0046872">
    <property type="term" value="F:metal ion binding"/>
    <property type="evidence" value="ECO:0007669"/>
    <property type="project" value="UniProtKB-KW"/>
</dbReference>
<keyword evidence="9" id="KW-1185">Reference proteome</keyword>
<evidence type="ECO:0000256" key="1">
    <source>
        <dbReference type="ARBA" id="ARBA00001947"/>
    </source>
</evidence>
<dbReference type="GO" id="GO:0004222">
    <property type="term" value="F:metalloendopeptidase activity"/>
    <property type="evidence" value="ECO:0007669"/>
    <property type="project" value="TreeGrafter"/>
</dbReference>
<evidence type="ECO:0000256" key="2">
    <source>
        <dbReference type="ARBA" id="ARBA00022670"/>
    </source>
</evidence>
<dbReference type="AlphaFoldDB" id="A0A1L3SZW5"/>
<keyword evidence="3" id="KW-0479">Metal-binding</keyword>
<reference evidence="8 9" key="1">
    <citation type="submission" date="2016-11" db="EMBL/GenBank/DDBJ databases">
        <title>Mesorhizobium oceanicum sp. nov., isolated from deep seawater in South China Sea.</title>
        <authorList>
            <person name="Fu G.-Y."/>
        </authorList>
    </citation>
    <scope>NUCLEOTIDE SEQUENCE [LARGE SCALE GENOMIC DNA]</scope>
    <source>
        <strain evidence="8 9">B7</strain>
        <plasmid evidence="9">Plasmid unnamed1</plasmid>
    </source>
</reference>